<dbReference type="InterPro" id="IPR051912">
    <property type="entry name" value="Alkylbase_DNA_Glycosylase/TA"/>
</dbReference>
<gene>
    <name evidence="3" type="ORF">KGQ19_17075</name>
</gene>
<evidence type="ECO:0000256" key="1">
    <source>
        <dbReference type="ARBA" id="ARBA00022763"/>
    </source>
</evidence>
<sequence length="308" mass="33293">MSTFTLTAKGPFSLAPSLAFLEGFTPASYQPGSDPALKLAFPIEGSWQTVGVRVREHAGGVRGEVLSPQPSEKKLTEAVRAQVARILSLDVDGSGFPDVGRRDKVVAGLQQRYPGLRPVCFYSPYEAAAWAIIGHRIRIRQAAAIKTRMAEQLGEPVSFGDDTVHAFPAPQRLAELQAFPGLSGRKPEWLRALAHGALEGRLDAARLRALPAEQALATLKELPGIGDFSAELVLLRGAGDPDRVPHHEPRLARAVAVAYGLPATPSDDELEQLSENWRPYRTWVCLLLRAHLEDVTGEISGTGPHAGR</sequence>
<protein>
    <submittedName>
        <fullName evidence="3">DNA-3-methyladenine glycosylase 2 family protein</fullName>
    </submittedName>
</protein>
<keyword evidence="1" id="KW-0227">DNA damage</keyword>
<evidence type="ECO:0000256" key="2">
    <source>
        <dbReference type="ARBA" id="ARBA00023204"/>
    </source>
</evidence>
<dbReference type="Gene3D" id="1.10.1670.40">
    <property type="match status" value="1"/>
</dbReference>
<dbReference type="InterPro" id="IPR011257">
    <property type="entry name" value="DNA_glycosylase"/>
</dbReference>
<accession>A0ABS5KRB0</accession>
<comment type="caution">
    <text evidence="3">The sequence shown here is derived from an EMBL/GenBank/DDBJ whole genome shotgun (WGS) entry which is preliminary data.</text>
</comment>
<evidence type="ECO:0000313" key="3">
    <source>
        <dbReference type="EMBL" id="MBS2548582.1"/>
    </source>
</evidence>
<organism evidence="3 4">
    <name type="scientific">Catenulispora pinistramenti</name>
    <dbReference type="NCBI Taxonomy" id="2705254"/>
    <lineage>
        <taxon>Bacteria</taxon>
        <taxon>Bacillati</taxon>
        <taxon>Actinomycetota</taxon>
        <taxon>Actinomycetes</taxon>
        <taxon>Catenulisporales</taxon>
        <taxon>Catenulisporaceae</taxon>
        <taxon>Catenulispora</taxon>
    </lineage>
</organism>
<dbReference type="RefSeq" id="WP_212010163.1">
    <property type="nucleotide sequence ID" value="NZ_JAAFYZ010000052.1"/>
</dbReference>
<proteinExistence type="predicted"/>
<evidence type="ECO:0000313" key="4">
    <source>
        <dbReference type="Proteomes" id="UP000730482"/>
    </source>
</evidence>
<dbReference type="SUPFAM" id="SSF48150">
    <property type="entry name" value="DNA-glycosylase"/>
    <property type="match status" value="1"/>
</dbReference>
<dbReference type="EMBL" id="JAAFYZ010000052">
    <property type="protein sequence ID" value="MBS2548582.1"/>
    <property type="molecule type" value="Genomic_DNA"/>
</dbReference>
<dbReference type="Proteomes" id="UP000730482">
    <property type="component" value="Unassembled WGS sequence"/>
</dbReference>
<name>A0ABS5KRB0_9ACTN</name>
<dbReference type="PANTHER" id="PTHR43003:SF5">
    <property type="entry name" value="DNA-3-METHYLADENINE GLYCOSYLASE"/>
    <property type="match status" value="1"/>
</dbReference>
<keyword evidence="2" id="KW-0234">DNA repair</keyword>
<dbReference type="PANTHER" id="PTHR43003">
    <property type="entry name" value="DNA-3-METHYLADENINE GLYCOSYLASE"/>
    <property type="match status" value="1"/>
</dbReference>
<keyword evidence="4" id="KW-1185">Reference proteome</keyword>
<dbReference type="Gene3D" id="1.10.340.30">
    <property type="entry name" value="Hypothetical protein, domain 2"/>
    <property type="match status" value="1"/>
</dbReference>
<reference evidence="3 4" key="1">
    <citation type="submission" date="2020-02" db="EMBL/GenBank/DDBJ databases">
        <title>Acidophilic actinobacteria isolated from forest soil.</title>
        <authorList>
            <person name="Golinska P."/>
        </authorList>
    </citation>
    <scope>NUCLEOTIDE SEQUENCE [LARGE SCALE GENOMIC DNA]</scope>
    <source>
        <strain evidence="3 4">NL8</strain>
    </source>
</reference>